<protein>
    <submittedName>
        <fullName evidence="2">Uncharacterized protein</fullName>
    </submittedName>
</protein>
<evidence type="ECO:0000256" key="1">
    <source>
        <dbReference type="SAM" id="MobiDB-lite"/>
    </source>
</evidence>
<organism evidence="2">
    <name type="scientific">marine sediment metagenome</name>
    <dbReference type="NCBI Taxonomy" id="412755"/>
    <lineage>
        <taxon>unclassified sequences</taxon>
        <taxon>metagenomes</taxon>
        <taxon>ecological metagenomes</taxon>
    </lineage>
</organism>
<feature type="compositionally biased region" description="Low complexity" evidence="1">
    <location>
        <begin position="36"/>
        <end position="46"/>
    </location>
</feature>
<dbReference type="EMBL" id="LAZR01002497">
    <property type="protein sequence ID" value="KKN29301.1"/>
    <property type="molecule type" value="Genomic_DNA"/>
</dbReference>
<proteinExistence type="predicted"/>
<comment type="caution">
    <text evidence="2">The sequence shown here is derived from an EMBL/GenBank/DDBJ whole genome shotgun (WGS) entry which is preliminary data.</text>
</comment>
<reference evidence="2" key="1">
    <citation type="journal article" date="2015" name="Nature">
        <title>Complex archaea that bridge the gap between prokaryotes and eukaryotes.</title>
        <authorList>
            <person name="Spang A."/>
            <person name="Saw J.H."/>
            <person name="Jorgensen S.L."/>
            <person name="Zaremba-Niedzwiedzka K."/>
            <person name="Martijn J."/>
            <person name="Lind A.E."/>
            <person name="van Eijk R."/>
            <person name="Schleper C."/>
            <person name="Guy L."/>
            <person name="Ettema T.J."/>
        </authorList>
    </citation>
    <scope>NUCLEOTIDE SEQUENCE</scope>
</reference>
<dbReference type="AlphaFoldDB" id="A0A0F9RWL7"/>
<gene>
    <name evidence="2" type="ORF">LCGC14_0845570</name>
</gene>
<name>A0A0F9RWL7_9ZZZZ</name>
<sequence>MNRQRDTAIIPDEIITSNGLRIRQTPIPDDLGQTPNGNGKRNGNGNLTIREKRFAAIYDGAGDGVGAARLSGYQGNADALAATASRLIRKDKVMAVVQARNGQEEEIRAGIASRMDRQVFWSRVMWGLETQEVRVGKPPNDQVVSLPPIMKDRLKASELLGRSQLDFMDLNRGGDAPVATPAMTMEFLKNLPDESLRSIKMMFIQAEVRP</sequence>
<accession>A0A0F9RWL7</accession>
<feature type="region of interest" description="Disordered" evidence="1">
    <location>
        <begin position="19"/>
        <end position="46"/>
    </location>
</feature>
<evidence type="ECO:0000313" key="2">
    <source>
        <dbReference type="EMBL" id="KKN29301.1"/>
    </source>
</evidence>
<dbReference type="Gene3D" id="6.10.140.2160">
    <property type="match status" value="1"/>
</dbReference>